<protein>
    <submittedName>
        <fullName evidence="1">Uncharacterized protein</fullName>
    </submittedName>
</protein>
<proteinExistence type="predicted"/>
<comment type="caution">
    <text evidence="1">The sequence shown here is derived from an EMBL/GenBank/DDBJ whole genome shotgun (WGS) entry which is preliminary data.</text>
</comment>
<dbReference type="Proteomes" id="UP000462435">
    <property type="component" value="Unassembled WGS sequence"/>
</dbReference>
<evidence type="ECO:0000313" key="2">
    <source>
        <dbReference type="Proteomes" id="UP000462435"/>
    </source>
</evidence>
<dbReference type="AlphaFoldDB" id="A0A7V8FXW6"/>
<sequence length="41" mass="4261">MKISALAVAVSLTLLLQACERKGGNPPKPVTSVLERPAAMV</sequence>
<organism evidence="1 2">
    <name type="scientific">Herbaspirillum frisingense</name>
    <dbReference type="NCBI Taxonomy" id="92645"/>
    <lineage>
        <taxon>Bacteria</taxon>
        <taxon>Pseudomonadati</taxon>
        <taxon>Pseudomonadota</taxon>
        <taxon>Betaproteobacteria</taxon>
        <taxon>Burkholderiales</taxon>
        <taxon>Oxalobacteraceae</taxon>
        <taxon>Herbaspirillum</taxon>
    </lineage>
</organism>
<evidence type="ECO:0000313" key="1">
    <source>
        <dbReference type="EMBL" id="KAF1045072.1"/>
    </source>
</evidence>
<dbReference type="EMBL" id="WNDX01000035">
    <property type="protein sequence ID" value="KAF1045072.1"/>
    <property type="molecule type" value="Genomic_DNA"/>
</dbReference>
<name>A0A7V8FXW6_9BURK</name>
<reference evidence="2" key="1">
    <citation type="journal article" date="2020" name="MBio">
        <title>Horizontal gene transfer to a defensive symbiont with a reduced genome amongst a multipartite beetle microbiome.</title>
        <authorList>
            <person name="Waterworth S.C."/>
            <person name="Florez L.V."/>
            <person name="Rees E.R."/>
            <person name="Hertweck C."/>
            <person name="Kaltenpoth M."/>
            <person name="Kwan J.C."/>
        </authorList>
    </citation>
    <scope>NUCLEOTIDE SEQUENCE [LARGE SCALE GENOMIC DNA]</scope>
</reference>
<accession>A0A7V8FXW6</accession>
<gene>
    <name evidence="1" type="ORF">GAK35_01526</name>
</gene>
<dbReference type="PROSITE" id="PS51257">
    <property type="entry name" value="PROKAR_LIPOPROTEIN"/>
    <property type="match status" value="1"/>
</dbReference>